<accession>A0A2P6PA11</accession>
<dbReference type="AlphaFoldDB" id="A0A2P6PA11"/>
<organism evidence="1 2">
    <name type="scientific">Rosa chinensis</name>
    <name type="common">China rose</name>
    <dbReference type="NCBI Taxonomy" id="74649"/>
    <lineage>
        <taxon>Eukaryota</taxon>
        <taxon>Viridiplantae</taxon>
        <taxon>Streptophyta</taxon>
        <taxon>Embryophyta</taxon>
        <taxon>Tracheophyta</taxon>
        <taxon>Spermatophyta</taxon>
        <taxon>Magnoliopsida</taxon>
        <taxon>eudicotyledons</taxon>
        <taxon>Gunneridae</taxon>
        <taxon>Pentapetalae</taxon>
        <taxon>rosids</taxon>
        <taxon>fabids</taxon>
        <taxon>Rosales</taxon>
        <taxon>Rosaceae</taxon>
        <taxon>Rosoideae</taxon>
        <taxon>Rosoideae incertae sedis</taxon>
        <taxon>Rosa</taxon>
    </lineage>
</organism>
<gene>
    <name evidence="1" type="ORF">RchiOBHm_Chr7g0209721</name>
</gene>
<dbReference type="EMBL" id="PDCK01000045">
    <property type="protein sequence ID" value="PRQ18768.1"/>
    <property type="molecule type" value="Genomic_DNA"/>
</dbReference>
<protein>
    <submittedName>
        <fullName evidence="1">Uncharacterized protein</fullName>
    </submittedName>
</protein>
<evidence type="ECO:0000313" key="1">
    <source>
        <dbReference type="EMBL" id="PRQ18768.1"/>
    </source>
</evidence>
<name>A0A2P6PA11_ROSCH</name>
<evidence type="ECO:0000313" key="2">
    <source>
        <dbReference type="Proteomes" id="UP000238479"/>
    </source>
</evidence>
<sequence length="85" mass="10132">MGFPLWFKKSKSFNLYYNPQFLDHVFWATKQRESSSLLLKIGNCRWRSWRSQICGGLALGLDAEKWKSLPWVLMHRNGREREEVA</sequence>
<comment type="caution">
    <text evidence="1">The sequence shown here is derived from an EMBL/GenBank/DDBJ whole genome shotgun (WGS) entry which is preliminary data.</text>
</comment>
<proteinExistence type="predicted"/>
<dbReference type="Gramene" id="PRQ18768">
    <property type="protein sequence ID" value="PRQ18768"/>
    <property type="gene ID" value="RchiOBHm_Chr7g0209721"/>
</dbReference>
<reference evidence="1 2" key="1">
    <citation type="journal article" date="2018" name="Nat. Genet.">
        <title>The Rosa genome provides new insights in the design of modern roses.</title>
        <authorList>
            <person name="Bendahmane M."/>
        </authorList>
    </citation>
    <scope>NUCLEOTIDE SEQUENCE [LARGE SCALE GENOMIC DNA]</scope>
    <source>
        <strain evidence="2">cv. Old Blush</strain>
    </source>
</reference>
<dbReference type="Proteomes" id="UP000238479">
    <property type="component" value="Chromosome 7"/>
</dbReference>
<keyword evidence="2" id="KW-1185">Reference proteome</keyword>